<dbReference type="AlphaFoldDB" id="A0AAU7ATW2"/>
<dbReference type="InterPro" id="IPR036513">
    <property type="entry name" value="STAS_dom_sf"/>
</dbReference>
<reference evidence="4" key="1">
    <citation type="submission" date="2022-12" db="EMBL/GenBank/DDBJ databases">
        <title>Paraconexibacter alkalitolerans sp. nov. and Baekduia alba sp. nov., isolated from soil and emended description of the genera Paraconexibacter (Chun et al., 2020) and Baekduia (An et al., 2020).</title>
        <authorList>
            <person name="Vieira S."/>
            <person name="Huber K.J."/>
            <person name="Geppert A."/>
            <person name="Wolf J."/>
            <person name="Neumann-Schaal M."/>
            <person name="Muesken M."/>
            <person name="Overmann J."/>
        </authorList>
    </citation>
    <scope>NUCLEOTIDE SEQUENCE</scope>
    <source>
        <strain evidence="4">AEG42_29</strain>
    </source>
</reference>
<evidence type="ECO:0000256" key="2">
    <source>
        <dbReference type="RuleBase" id="RU003749"/>
    </source>
</evidence>
<accession>A0AAU7ATW2</accession>
<dbReference type="Gene3D" id="3.30.750.24">
    <property type="entry name" value="STAS domain"/>
    <property type="match status" value="1"/>
</dbReference>
<evidence type="ECO:0000256" key="1">
    <source>
        <dbReference type="ARBA" id="ARBA00009013"/>
    </source>
</evidence>
<dbReference type="InterPro" id="IPR002645">
    <property type="entry name" value="STAS_dom"/>
</dbReference>
<protein>
    <recommendedName>
        <fullName evidence="2">Anti-sigma factor antagonist</fullName>
    </recommendedName>
</protein>
<dbReference type="PANTHER" id="PTHR33495:SF2">
    <property type="entry name" value="ANTI-SIGMA FACTOR ANTAGONIST TM_1081-RELATED"/>
    <property type="match status" value="1"/>
</dbReference>
<dbReference type="NCBIfam" id="TIGR00377">
    <property type="entry name" value="ant_ant_sig"/>
    <property type="match status" value="1"/>
</dbReference>
<dbReference type="RefSeq" id="WP_354701564.1">
    <property type="nucleotide sequence ID" value="NZ_CP114014.1"/>
</dbReference>
<dbReference type="PANTHER" id="PTHR33495">
    <property type="entry name" value="ANTI-SIGMA FACTOR ANTAGONIST TM_1081-RELATED-RELATED"/>
    <property type="match status" value="1"/>
</dbReference>
<comment type="similarity">
    <text evidence="1 2">Belongs to the anti-sigma-factor antagonist family.</text>
</comment>
<dbReference type="GO" id="GO:0043856">
    <property type="term" value="F:anti-sigma factor antagonist activity"/>
    <property type="evidence" value="ECO:0007669"/>
    <property type="project" value="InterPro"/>
</dbReference>
<gene>
    <name evidence="4" type="ORF">DSM112329_01884</name>
</gene>
<dbReference type="EMBL" id="CP114014">
    <property type="protein sequence ID" value="XAY05043.1"/>
    <property type="molecule type" value="Genomic_DNA"/>
</dbReference>
<dbReference type="InterPro" id="IPR003658">
    <property type="entry name" value="Anti-sigma_ant"/>
</dbReference>
<dbReference type="PROSITE" id="PS50801">
    <property type="entry name" value="STAS"/>
    <property type="match status" value="1"/>
</dbReference>
<dbReference type="Pfam" id="PF01740">
    <property type="entry name" value="STAS"/>
    <property type="match status" value="1"/>
</dbReference>
<evidence type="ECO:0000259" key="3">
    <source>
        <dbReference type="PROSITE" id="PS50801"/>
    </source>
</evidence>
<dbReference type="CDD" id="cd07043">
    <property type="entry name" value="STAS_anti-anti-sigma_factors"/>
    <property type="match status" value="1"/>
</dbReference>
<feature type="domain" description="STAS" evidence="3">
    <location>
        <begin position="27"/>
        <end position="113"/>
    </location>
</feature>
<name>A0AAU7ATW2_9ACTN</name>
<dbReference type="SUPFAM" id="SSF52091">
    <property type="entry name" value="SpoIIaa-like"/>
    <property type="match status" value="1"/>
</dbReference>
<evidence type="ECO:0000313" key="4">
    <source>
        <dbReference type="EMBL" id="XAY05043.1"/>
    </source>
</evidence>
<sequence length="117" mass="11984">MSVPQPAPFRTTLDAVDPSTQVLACFGELDMATAPGFQAALEEVTAPALVVDLTGLQFLDSTGIGAILSAKRQRPDRLSVVVAGGPVRRILEVTSLDDVLAVRATLGDAVAATAAAP</sequence>
<organism evidence="4">
    <name type="scientific">Paraconexibacter sp. AEG42_29</name>
    <dbReference type="NCBI Taxonomy" id="2997339"/>
    <lineage>
        <taxon>Bacteria</taxon>
        <taxon>Bacillati</taxon>
        <taxon>Actinomycetota</taxon>
        <taxon>Thermoleophilia</taxon>
        <taxon>Solirubrobacterales</taxon>
        <taxon>Paraconexibacteraceae</taxon>
        <taxon>Paraconexibacter</taxon>
    </lineage>
</organism>
<dbReference type="KEGG" id="parq:DSM112329_01884"/>
<proteinExistence type="inferred from homology"/>